<dbReference type="Gramene" id="KRG96365">
    <property type="protein sequence ID" value="KRG96365"/>
    <property type="gene ID" value="GLYMA_19G205900"/>
</dbReference>
<protein>
    <submittedName>
        <fullName evidence="1 2">Uncharacterized protein</fullName>
    </submittedName>
</protein>
<reference evidence="2" key="2">
    <citation type="submission" date="2018-02" db="UniProtKB">
        <authorList>
            <consortium name="EnsemblPlants"/>
        </authorList>
    </citation>
    <scope>IDENTIFICATION</scope>
    <source>
        <strain evidence="2">Williams 82</strain>
    </source>
</reference>
<dbReference type="EnsemblPlants" id="KRG96365">
    <property type="protein sequence ID" value="KRG96365"/>
    <property type="gene ID" value="GLYMA_19G205900"/>
</dbReference>
<organism evidence="1">
    <name type="scientific">Glycine max</name>
    <name type="common">Soybean</name>
    <name type="synonym">Glycine hispida</name>
    <dbReference type="NCBI Taxonomy" id="3847"/>
    <lineage>
        <taxon>Eukaryota</taxon>
        <taxon>Viridiplantae</taxon>
        <taxon>Streptophyta</taxon>
        <taxon>Embryophyta</taxon>
        <taxon>Tracheophyta</taxon>
        <taxon>Spermatophyta</taxon>
        <taxon>Magnoliopsida</taxon>
        <taxon>eudicotyledons</taxon>
        <taxon>Gunneridae</taxon>
        <taxon>Pentapetalae</taxon>
        <taxon>rosids</taxon>
        <taxon>fabids</taxon>
        <taxon>Fabales</taxon>
        <taxon>Fabaceae</taxon>
        <taxon>Papilionoideae</taxon>
        <taxon>50 kb inversion clade</taxon>
        <taxon>NPAAA clade</taxon>
        <taxon>indigoferoid/millettioid clade</taxon>
        <taxon>Phaseoleae</taxon>
        <taxon>Glycine</taxon>
        <taxon>Glycine subgen. Soja</taxon>
    </lineage>
</organism>
<sequence>MKKGVGMANGDMQLTRILCLHSPEARDLTMPITANLDIRMDSLPRGIITHAECLTPATMPRTFMSMTLSNSSRSKSTMLRGLLQAIPALLYMISSCLYLEMAKSTALEMSDS</sequence>
<keyword evidence="3" id="KW-1185">Reference proteome</keyword>
<dbReference type="InParanoid" id="A0A0R0EQI1"/>
<reference evidence="1 2" key="1">
    <citation type="journal article" date="2010" name="Nature">
        <title>Genome sequence of the palaeopolyploid soybean.</title>
        <authorList>
            <person name="Schmutz J."/>
            <person name="Cannon S.B."/>
            <person name="Schlueter J."/>
            <person name="Ma J."/>
            <person name="Mitros T."/>
            <person name="Nelson W."/>
            <person name="Hyten D.L."/>
            <person name="Song Q."/>
            <person name="Thelen J.J."/>
            <person name="Cheng J."/>
            <person name="Xu D."/>
            <person name="Hellsten U."/>
            <person name="May G.D."/>
            <person name="Yu Y."/>
            <person name="Sakurai T."/>
            <person name="Umezawa T."/>
            <person name="Bhattacharyya M.K."/>
            <person name="Sandhu D."/>
            <person name="Valliyodan B."/>
            <person name="Lindquist E."/>
            <person name="Peto M."/>
            <person name="Grant D."/>
            <person name="Shu S."/>
            <person name="Goodstein D."/>
            <person name="Barry K."/>
            <person name="Futrell-Griggs M."/>
            <person name="Abernathy B."/>
            <person name="Du J."/>
            <person name="Tian Z."/>
            <person name="Zhu L."/>
            <person name="Gill N."/>
            <person name="Joshi T."/>
            <person name="Libault M."/>
            <person name="Sethuraman A."/>
            <person name="Zhang X.-C."/>
            <person name="Shinozaki K."/>
            <person name="Nguyen H.T."/>
            <person name="Wing R.A."/>
            <person name="Cregan P."/>
            <person name="Specht J."/>
            <person name="Grimwood J."/>
            <person name="Rokhsar D."/>
            <person name="Stacey G."/>
            <person name="Shoemaker R.C."/>
            <person name="Jackson S.A."/>
        </authorList>
    </citation>
    <scope>NUCLEOTIDE SEQUENCE</scope>
    <source>
        <strain evidence="2">cv. Williams 82</strain>
        <tissue evidence="1">Callus</tissue>
    </source>
</reference>
<dbReference type="Proteomes" id="UP000008827">
    <property type="component" value="Chromosome 19"/>
</dbReference>
<dbReference type="EMBL" id="CM000852">
    <property type="protein sequence ID" value="KRG96365.1"/>
    <property type="molecule type" value="Genomic_DNA"/>
</dbReference>
<proteinExistence type="predicted"/>
<evidence type="ECO:0000313" key="3">
    <source>
        <dbReference type="Proteomes" id="UP000008827"/>
    </source>
</evidence>
<evidence type="ECO:0000313" key="2">
    <source>
        <dbReference type="EnsemblPlants" id="KRG96365"/>
    </source>
</evidence>
<reference evidence="1" key="3">
    <citation type="submission" date="2018-07" db="EMBL/GenBank/DDBJ databases">
        <title>WGS assembly of Glycine max.</title>
        <authorList>
            <person name="Schmutz J."/>
            <person name="Cannon S."/>
            <person name="Schlueter J."/>
            <person name="Ma J."/>
            <person name="Mitros T."/>
            <person name="Nelson W."/>
            <person name="Hyten D."/>
            <person name="Song Q."/>
            <person name="Thelen J."/>
            <person name="Cheng J."/>
            <person name="Xu D."/>
            <person name="Hellsten U."/>
            <person name="May G."/>
            <person name="Yu Y."/>
            <person name="Sakurai T."/>
            <person name="Umezawa T."/>
            <person name="Bhattacharyya M."/>
            <person name="Sandhu D."/>
            <person name="Valliyodan B."/>
            <person name="Lindquist E."/>
            <person name="Peto M."/>
            <person name="Grant D."/>
            <person name="Shu S."/>
            <person name="Goodstein D."/>
            <person name="Barry K."/>
            <person name="Futrell-Griggs M."/>
            <person name="Abernathy B."/>
            <person name="Du J."/>
            <person name="Tian Z."/>
            <person name="Zhu L."/>
            <person name="Gill N."/>
            <person name="Joshi T."/>
            <person name="Libault M."/>
            <person name="Sethuraman A."/>
            <person name="Zhang X."/>
            <person name="Shinozaki K."/>
            <person name="Nguyen H."/>
            <person name="Wing R."/>
            <person name="Cregan P."/>
            <person name="Specht J."/>
            <person name="Grimwood J."/>
            <person name="Rokhsar D."/>
            <person name="Stacey G."/>
            <person name="Shoemaker R."/>
            <person name="Jackson S."/>
        </authorList>
    </citation>
    <scope>NUCLEOTIDE SEQUENCE</scope>
    <source>
        <tissue evidence="1">Callus</tissue>
    </source>
</reference>
<accession>A0A0R0EQI1</accession>
<gene>
    <name evidence="1" type="ORF">GLYMA_19G205900</name>
</gene>
<name>A0A0R0EQI1_SOYBN</name>
<dbReference type="AlphaFoldDB" id="A0A0R0EQI1"/>
<evidence type="ECO:0000313" key="1">
    <source>
        <dbReference type="EMBL" id="KRG96365.1"/>
    </source>
</evidence>